<dbReference type="SUPFAM" id="SSF50715">
    <property type="entry name" value="Ribosomal protein L25-like"/>
    <property type="match status" value="1"/>
</dbReference>
<feature type="compositionally biased region" description="Acidic residues" evidence="6">
    <location>
        <begin position="202"/>
        <end position="216"/>
    </location>
</feature>
<dbReference type="NCBIfam" id="NF004131">
    <property type="entry name" value="PRK05618.2-1"/>
    <property type="match status" value="1"/>
</dbReference>
<gene>
    <name evidence="5" type="primary">rplY</name>
    <name evidence="5" type="synonym">ctc</name>
    <name evidence="7" type="ORF">CVAR292_01263</name>
</gene>
<dbReference type="InterPro" id="IPR020056">
    <property type="entry name" value="Rbsml_bL25/Gln-tRNA_synth_N"/>
</dbReference>
<dbReference type="Gene3D" id="2.170.120.20">
    <property type="entry name" value="Ribosomal protein L25, beta domain"/>
    <property type="match status" value="1"/>
</dbReference>
<dbReference type="Gene3D" id="2.40.240.10">
    <property type="entry name" value="Ribosomal Protein L25, Chain P"/>
    <property type="match status" value="1"/>
</dbReference>
<keyword evidence="4 5" id="KW-0687">Ribonucleoprotein</keyword>
<evidence type="ECO:0000256" key="5">
    <source>
        <dbReference type="HAMAP-Rule" id="MF_01334"/>
    </source>
</evidence>
<dbReference type="CDD" id="cd00495">
    <property type="entry name" value="Ribosomal_L25_TL5_CTC"/>
    <property type="match status" value="1"/>
</dbReference>
<sequence length="216" mass="22967">MATKIIDIAAQPRTEFGKGAARRLRRAWRVPAVVYANHQEPVHVSFDLLEFQGILRNHGVNALVDVDVDGEKHLALIKSVDQNVLTFDIDHADLLAVKRDETVEVDVPVIVEGEPTPGTEYIQDADTVTVEANVLSIPEELTVSLEGKEIGDQILAGDITLPAGVTLTSDAETLVVNFTAPEDNEAEADAAAEETGAGAEAPAEDAAAEAPAEDAE</sequence>
<evidence type="ECO:0000256" key="6">
    <source>
        <dbReference type="SAM" id="MobiDB-lite"/>
    </source>
</evidence>
<dbReference type="OMA" id="CLPADIP"/>
<dbReference type="InterPro" id="IPR011035">
    <property type="entry name" value="Ribosomal_bL25/Gln-tRNA_synth"/>
</dbReference>
<comment type="subunit">
    <text evidence="5">Part of the 50S ribosomal subunit; part of the 5S rRNA/L5/L18/L25 subcomplex. Contacts the 5S rRNA. Binds to the 5S rRNA independently of L5 and L18.</text>
</comment>
<evidence type="ECO:0000256" key="3">
    <source>
        <dbReference type="ARBA" id="ARBA00022980"/>
    </source>
</evidence>
<dbReference type="Pfam" id="PF01386">
    <property type="entry name" value="Ribosomal_L25p"/>
    <property type="match status" value="1"/>
</dbReference>
<dbReference type="PANTHER" id="PTHR33284:SF1">
    <property type="entry name" value="RIBOSOMAL PROTEIN L25_GLN-TRNA SYNTHETASE, ANTI-CODON-BINDING DOMAIN-CONTAINING PROTEIN"/>
    <property type="match status" value="1"/>
</dbReference>
<feature type="compositionally biased region" description="Acidic residues" evidence="6">
    <location>
        <begin position="182"/>
        <end position="192"/>
    </location>
</feature>
<accession>A0A0X2NMG9</accession>
<keyword evidence="8" id="KW-1185">Reference proteome</keyword>
<keyword evidence="2 5" id="KW-0694">RNA-binding</keyword>
<dbReference type="InterPro" id="IPR020057">
    <property type="entry name" value="Ribosomal_bL25_b-dom"/>
</dbReference>
<dbReference type="GO" id="GO:0006412">
    <property type="term" value="P:translation"/>
    <property type="evidence" value="ECO:0007669"/>
    <property type="project" value="UniProtKB-UniRule"/>
</dbReference>
<dbReference type="Proteomes" id="UP000182498">
    <property type="component" value="Unassembled WGS sequence"/>
</dbReference>
<dbReference type="RefSeq" id="WP_014010525.1">
    <property type="nucleotide sequence ID" value="NZ_DAMCEZ010000001.1"/>
</dbReference>
<dbReference type="GO" id="GO:0003735">
    <property type="term" value="F:structural constituent of ribosome"/>
    <property type="evidence" value="ECO:0007669"/>
    <property type="project" value="InterPro"/>
</dbReference>
<evidence type="ECO:0000313" key="7">
    <source>
        <dbReference type="EMBL" id="CUU65928.1"/>
    </source>
</evidence>
<keyword evidence="3 5" id="KW-0689">Ribosomal protein</keyword>
<dbReference type="NCBIfam" id="TIGR00731">
    <property type="entry name" value="bL25_bact_ctc"/>
    <property type="match status" value="1"/>
</dbReference>
<keyword evidence="1 5" id="KW-0699">rRNA-binding</keyword>
<feature type="region of interest" description="Disordered" evidence="6">
    <location>
        <begin position="180"/>
        <end position="216"/>
    </location>
</feature>
<reference evidence="8" key="1">
    <citation type="submission" date="2015-11" db="EMBL/GenBank/DDBJ databases">
        <authorList>
            <person name="Dugat-Bony E."/>
        </authorList>
    </citation>
    <scope>NUCLEOTIDE SEQUENCE [LARGE SCALE GENOMIC DNA]</scope>
    <source>
        <strain evidence="8">Mu292</strain>
    </source>
</reference>
<protein>
    <recommendedName>
        <fullName evidence="5">Large ribosomal subunit protein bL25</fullName>
    </recommendedName>
    <alternativeName>
        <fullName evidence="5">General stress protein CTC</fullName>
    </alternativeName>
</protein>
<comment type="similarity">
    <text evidence="5">Belongs to the bacterial ribosomal protein bL25 family. CTC subfamily.</text>
</comment>
<comment type="function">
    <text evidence="5">This is one of the proteins that binds to the 5S RNA in the ribosome where it forms part of the central protuberance.</text>
</comment>
<dbReference type="Pfam" id="PF14693">
    <property type="entry name" value="Ribosomal_TL5_C"/>
    <property type="match status" value="1"/>
</dbReference>
<dbReference type="GO" id="GO:0022625">
    <property type="term" value="C:cytosolic large ribosomal subunit"/>
    <property type="evidence" value="ECO:0007669"/>
    <property type="project" value="TreeGrafter"/>
</dbReference>
<dbReference type="OrthoDB" id="5242980at2"/>
<dbReference type="HAMAP" id="MF_01334">
    <property type="entry name" value="Ribosomal_bL25_CTC"/>
    <property type="match status" value="1"/>
</dbReference>
<dbReference type="InterPro" id="IPR029751">
    <property type="entry name" value="Ribosomal_L25_dom"/>
</dbReference>
<dbReference type="AlphaFoldDB" id="A0A0X2NMG9"/>
<proteinExistence type="inferred from homology"/>
<dbReference type="GO" id="GO:0008097">
    <property type="term" value="F:5S rRNA binding"/>
    <property type="evidence" value="ECO:0007669"/>
    <property type="project" value="InterPro"/>
</dbReference>
<dbReference type="InterPro" id="IPR037121">
    <property type="entry name" value="Ribosomal_bL25_C"/>
</dbReference>
<evidence type="ECO:0000313" key="8">
    <source>
        <dbReference type="Proteomes" id="UP000182498"/>
    </source>
</evidence>
<dbReference type="InterPro" id="IPR001021">
    <property type="entry name" value="Ribosomal_bL25_long"/>
</dbReference>
<name>A0A0X2NMG9_9CORY</name>
<dbReference type="PANTHER" id="PTHR33284">
    <property type="entry name" value="RIBOSOMAL PROTEIN L25/GLN-TRNA SYNTHETASE, ANTI-CODON-BINDING DOMAIN-CONTAINING PROTEIN"/>
    <property type="match status" value="1"/>
</dbReference>
<evidence type="ECO:0000256" key="1">
    <source>
        <dbReference type="ARBA" id="ARBA00022730"/>
    </source>
</evidence>
<dbReference type="EMBL" id="FAUH01000007">
    <property type="protein sequence ID" value="CUU65928.1"/>
    <property type="molecule type" value="Genomic_DNA"/>
</dbReference>
<evidence type="ECO:0000256" key="4">
    <source>
        <dbReference type="ARBA" id="ARBA00023274"/>
    </source>
</evidence>
<dbReference type="InterPro" id="IPR020930">
    <property type="entry name" value="Ribosomal_uL5_bac-type"/>
</dbReference>
<organism evidence="7 8">
    <name type="scientific">Corynebacterium variabile</name>
    <dbReference type="NCBI Taxonomy" id="1727"/>
    <lineage>
        <taxon>Bacteria</taxon>
        <taxon>Bacillati</taxon>
        <taxon>Actinomycetota</taxon>
        <taxon>Actinomycetes</taxon>
        <taxon>Mycobacteriales</taxon>
        <taxon>Corynebacteriaceae</taxon>
        <taxon>Corynebacterium</taxon>
    </lineage>
</organism>
<evidence type="ECO:0000256" key="2">
    <source>
        <dbReference type="ARBA" id="ARBA00022884"/>
    </source>
</evidence>